<evidence type="ECO:0000313" key="1">
    <source>
        <dbReference type="EMBL" id="JAH08689.1"/>
    </source>
</evidence>
<dbReference type="EMBL" id="GBXM01099888">
    <property type="protein sequence ID" value="JAH08689.1"/>
    <property type="molecule type" value="Transcribed_RNA"/>
</dbReference>
<accession>A0A0E9PVZ2</accession>
<proteinExistence type="predicted"/>
<name>A0A0E9PVZ2_ANGAN</name>
<reference evidence="1" key="2">
    <citation type="journal article" date="2015" name="Fish Shellfish Immunol.">
        <title>Early steps in the European eel (Anguilla anguilla)-Vibrio vulnificus interaction in the gills: Role of the RtxA13 toxin.</title>
        <authorList>
            <person name="Callol A."/>
            <person name="Pajuelo D."/>
            <person name="Ebbesson L."/>
            <person name="Teles M."/>
            <person name="MacKenzie S."/>
            <person name="Amaro C."/>
        </authorList>
    </citation>
    <scope>NUCLEOTIDE SEQUENCE</scope>
</reference>
<sequence>MRNIWPCDWLSLHKCFCMLNGLADEGSGISLYTFTSLQDNSSTGSHFVTALA</sequence>
<protein>
    <submittedName>
        <fullName evidence="1">Uncharacterized protein</fullName>
    </submittedName>
</protein>
<organism evidence="1">
    <name type="scientific">Anguilla anguilla</name>
    <name type="common">European freshwater eel</name>
    <name type="synonym">Muraena anguilla</name>
    <dbReference type="NCBI Taxonomy" id="7936"/>
    <lineage>
        <taxon>Eukaryota</taxon>
        <taxon>Metazoa</taxon>
        <taxon>Chordata</taxon>
        <taxon>Craniata</taxon>
        <taxon>Vertebrata</taxon>
        <taxon>Euteleostomi</taxon>
        <taxon>Actinopterygii</taxon>
        <taxon>Neopterygii</taxon>
        <taxon>Teleostei</taxon>
        <taxon>Anguilliformes</taxon>
        <taxon>Anguillidae</taxon>
        <taxon>Anguilla</taxon>
    </lineage>
</organism>
<dbReference type="AlphaFoldDB" id="A0A0E9PVZ2"/>
<reference evidence="1" key="1">
    <citation type="submission" date="2014-11" db="EMBL/GenBank/DDBJ databases">
        <authorList>
            <person name="Amaro Gonzalez C."/>
        </authorList>
    </citation>
    <scope>NUCLEOTIDE SEQUENCE</scope>
</reference>